<dbReference type="NCBIfam" id="NF003421">
    <property type="entry name" value="PRK04860.1"/>
    <property type="match status" value="1"/>
</dbReference>
<dbReference type="EMBL" id="CP150637">
    <property type="protein sequence ID" value="WZW88289.1"/>
    <property type="molecule type" value="Genomic_DNA"/>
</dbReference>
<dbReference type="PANTHER" id="PTHR38773:SF1">
    <property type="entry name" value="PROTEIN SPRT"/>
    <property type="match status" value="1"/>
</dbReference>
<name>A0ABZ3C0H6_9GAMM</name>
<dbReference type="RefSeq" id="WP_245601148.1">
    <property type="nucleotide sequence ID" value="NZ_AZOD01000010.1"/>
</dbReference>
<dbReference type="GO" id="GO:0008237">
    <property type="term" value="F:metallopeptidase activity"/>
    <property type="evidence" value="ECO:0007669"/>
    <property type="project" value="UniProtKB-KW"/>
</dbReference>
<keyword evidence="3" id="KW-1185">Reference proteome</keyword>
<evidence type="ECO:0000313" key="2">
    <source>
        <dbReference type="EMBL" id="WZW88289.1"/>
    </source>
</evidence>
<reference evidence="2 3" key="1">
    <citation type="submission" date="2024-03" db="EMBL/GenBank/DDBJ databases">
        <title>Complete Genome Sequence and Annotation of Ignatzschineria larvae DSM 13226.</title>
        <authorList>
            <person name="Cantrell E."/>
            <person name="Burcham Z.M."/>
        </authorList>
    </citation>
    <scope>NUCLEOTIDE SEQUENCE [LARGE SCALE GENOMIC DNA]</scope>
    <source>
        <strain evidence="2 3">DSM 13226</strain>
    </source>
</reference>
<evidence type="ECO:0000313" key="3">
    <source>
        <dbReference type="Proteomes" id="UP001449178"/>
    </source>
</evidence>
<organism evidence="2 3">
    <name type="scientific">Ignatzschineria larvae DSM 13226</name>
    <dbReference type="NCBI Taxonomy" id="1111732"/>
    <lineage>
        <taxon>Bacteria</taxon>
        <taxon>Pseudomonadati</taxon>
        <taxon>Pseudomonadota</taxon>
        <taxon>Gammaproteobacteria</taxon>
        <taxon>Cardiobacteriales</taxon>
        <taxon>Ignatzschineriaceae</taxon>
        <taxon>Ignatzschineria</taxon>
    </lineage>
</organism>
<keyword evidence="2" id="KW-0645">Protease</keyword>
<dbReference type="PANTHER" id="PTHR38773">
    <property type="entry name" value="PROTEIN SPRT"/>
    <property type="match status" value="1"/>
</dbReference>
<dbReference type="Proteomes" id="UP001449178">
    <property type="component" value="Chromosome"/>
</dbReference>
<accession>A0ABZ3C0H6</accession>
<dbReference type="InterPro" id="IPR006640">
    <property type="entry name" value="SprT-like_domain"/>
</dbReference>
<proteinExistence type="predicted"/>
<feature type="domain" description="SprT-like" evidence="1">
    <location>
        <begin position="55"/>
        <end position="202"/>
    </location>
</feature>
<evidence type="ECO:0000259" key="1">
    <source>
        <dbReference type="SMART" id="SM00731"/>
    </source>
</evidence>
<dbReference type="SMART" id="SM00731">
    <property type="entry name" value="SprT"/>
    <property type="match status" value="1"/>
</dbReference>
<keyword evidence="2" id="KW-0482">Metalloprotease</keyword>
<dbReference type="Pfam" id="PF10263">
    <property type="entry name" value="SprT-like"/>
    <property type="match status" value="1"/>
</dbReference>
<sequence>MIIIAEDLLLQASLDGEVLLDQVKTKLLATETQAMGKLAAILPRKQYKKATEQILTLKQRYYPDNRSLLPILSFKQRGQTAGTAHLQKWEIRLNPILLAENSTSFIDEVLPHEYAHLLVYALYGRVQPHGKEWQQMMEYVMNLPAKRTHQFDTARSSTKQYRRFTYQCECKTHELTAIRHNRFQQGKARYHCRQCGQILRPIVDSTESSQF</sequence>
<protein>
    <submittedName>
        <fullName evidence="2">SprT family zinc-dependent metalloprotease</fullName>
    </submittedName>
</protein>
<keyword evidence="2" id="KW-0378">Hydrolase</keyword>
<gene>
    <name evidence="2" type="ORF">WMO13_02600</name>
</gene>